<comment type="caution">
    <text evidence="2">The sequence shown here is derived from an EMBL/GenBank/DDBJ whole genome shotgun (WGS) entry which is preliminary data.</text>
</comment>
<dbReference type="PANTHER" id="PTHR43267:SF1">
    <property type="entry name" value="TRNA THREONYLCARBAMOYLADENOSINE DEHYDRATASE"/>
    <property type="match status" value="1"/>
</dbReference>
<organism evidence="2 3">
    <name type="scientific">Candidatus Scatomorpha pullistercoris</name>
    <dbReference type="NCBI Taxonomy" id="2840929"/>
    <lineage>
        <taxon>Bacteria</taxon>
        <taxon>Bacillati</taxon>
        <taxon>Bacillota</taxon>
        <taxon>Clostridia</taxon>
        <taxon>Eubacteriales</taxon>
        <taxon>Candidatus Scatomorpha</taxon>
    </lineage>
</organism>
<dbReference type="CDD" id="cd00755">
    <property type="entry name" value="YgdL_like"/>
    <property type="match status" value="1"/>
</dbReference>
<dbReference type="GO" id="GO:0061503">
    <property type="term" value="F:tRNA threonylcarbamoyladenosine dehydratase"/>
    <property type="evidence" value="ECO:0007669"/>
    <property type="project" value="TreeGrafter"/>
</dbReference>
<dbReference type="InterPro" id="IPR045886">
    <property type="entry name" value="ThiF/MoeB/HesA"/>
</dbReference>
<dbReference type="EMBL" id="DVJS01000084">
    <property type="protein sequence ID" value="HIS97043.1"/>
    <property type="molecule type" value="Genomic_DNA"/>
</dbReference>
<evidence type="ECO:0000313" key="3">
    <source>
        <dbReference type="Proteomes" id="UP000886876"/>
    </source>
</evidence>
<dbReference type="PANTHER" id="PTHR43267">
    <property type="entry name" value="TRNA THREONYLCARBAMOYLADENOSINE DEHYDRATASE"/>
    <property type="match status" value="1"/>
</dbReference>
<feature type="domain" description="THIF-type NAD/FAD binding fold" evidence="1">
    <location>
        <begin position="25"/>
        <end position="165"/>
    </location>
</feature>
<dbReference type="AlphaFoldDB" id="A0A9D1G4D5"/>
<evidence type="ECO:0000313" key="2">
    <source>
        <dbReference type="EMBL" id="HIS97043.1"/>
    </source>
</evidence>
<dbReference type="Proteomes" id="UP000886876">
    <property type="component" value="Unassembled WGS sequence"/>
</dbReference>
<dbReference type="Gene3D" id="3.40.50.720">
    <property type="entry name" value="NAD(P)-binding Rossmann-like Domain"/>
    <property type="match status" value="1"/>
</dbReference>
<protein>
    <submittedName>
        <fullName evidence="2">tRNA threonylcarbamoyladenosine dehydratase</fullName>
    </submittedName>
</protein>
<name>A0A9D1G4D5_9FIRM</name>
<dbReference type="GO" id="GO:0061504">
    <property type="term" value="P:cyclic threonylcarbamoyladenosine biosynthetic process"/>
    <property type="evidence" value="ECO:0007669"/>
    <property type="project" value="TreeGrafter"/>
</dbReference>
<reference evidence="2" key="2">
    <citation type="journal article" date="2021" name="PeerJ">
        <title>Extensive microbial diversity within the chicken gut microbiome revealed by metagenomics and culture.</title>
        <authorList>
            <person name="Gilroy R."/>
            <person name="Ravi A."/>
            <person name="Getino M."/>
            <person name="Pursley I."/>
            <person name="Horton D.L."/>
            <person name="Alikhan N.F."/>
            <person name="Baker D."/>
            <person name="Gharbi K."/>
            <person name="Hall N."/>
            <person name="Watson M."/>
            <person name="Adriaenssens E.M."/>
            <person name="Foster-Nyarko E."/>
            <person name="Jarju S."/>
            <person name="Secka A."/>
            <person name="Antonio M."/>
            <person name="Oren A."/>
            <person name="Chaudhuri R.R."/>
            <person name="La Ragione R."/>
            <person name="Hildebrand F."/>
            <person name="Pallen M.J."/>
        </authorList>
    </citation>
    <scope>NUCLEOTIDE SEQUENCE</scope>
    <source>
        <strain evidence="2">ChiHecec3B27-6122</strain>
    </source>
</reference>
<gene>
    <name evidence="2" type="ORF">IAD42_03605</name>
</gene>
<dbReference type="InterPro" id="IPR000594">
    <property type="entry name" value="ThiF_NAD_FAD-bd"/>
</dbReference>
<dbReference type="GO" id="GO:0008641">
    <property type="term" value="F:ubiquitin-like modifier activating enzyme activity"/>
    <property type="evidence" value="ECO:0007669"/>
    <property type="project" value="InterPro"/>
</dbReference>
<reference evidence="2" key="1">
    <citation type="submission" date="2020-10" db="EMBL/GenBank/DDBJ databases">
        <authorList>
            <person name="Gilroy R."/>
        </authorList>
    </citation>
    <scope>NUCLEOTIDE SEQUENCE</scope>
    <source>
        <strain evidence="2">ChiHecec3B27-6122</strain>
    </source>
</reference>
<accession>A0A9D1G4D5</accession>
<proteinExistence type="predicted"/>
<evidence type="ECO:0000259" key="1">
    <source>
        <dbReference type="Pfam" id="PF00899"/>
    </source>
</evidence>
<dbReference type="SUPFAM" id="SSF69572">
    <property type="entry name" value="Activating enzymes of the ubiquitin-like proteins"/>
    <property type="match status" value="1"/>
</dbReference>
<dbReference type="Pfam" id="PF00899">
    <property type="entry name" value="ThiF"/>
    <property type="match status" value="1"/>
</dbReference>
<sequence length="253" mass="27513">MRRPSGRLFLKGGASVQERTKRLEMLLGERAMERLAAAQVIVFGLGGVGSWCAEALARSGVGKLTIVDEDSFSESNINRQLGALGSTVGRPKAEAMAERLRDIAPAADIRPVKARYEAASRGSFFPGGYDYIADCIDLVSCKLDLIEAAREFDIPIISALGTGNKLDASRLEVCDISETRGCPLARVMRRELRRRGMERLEVVYSPEEARRAEQCEAPPPGRRSVPGSAVWVPASAGLLMAQRIVLKIAEVEL</sequence>
<dbReference type="InterPro" id="IPR035985">
    <property type="entry name" value="Ubiquitin-activating_enz"/>
</dbReference>